<dbReference type="InterPro" id="IPR036318">
    <property type="entry name" value="FAD-bd_PCMH-like_sf"/>
</dbReference>
<dbReference type="PANTHER" id="PTHR22777">
    <property type="entry name" value="HEMOLYSIN-RELATED"/>
    <property type="match status" value="1"/>
</dbReference>
<evidence type="ECO:0000256" key="1">
    <source>
        <dbReference type="ARBA" id="ARBA00006446"/>
    </source>
</evidence>
<dbReference type="PANTHER" id="PTHR22777:SF27">
    <property type="entry name" value="MAGNESIUM AND COBALT EFFLUX PROTEIN CORC"/>
    <property type="match status" value="1"/>
</dbReference>
<keyword evidence="8" id="KW-1185">Reference proteome</keyword>
<dbReference type="SUPFAM" id="SSF56176">
    <property type="entry name" value="FAD-binding/transporter-associated domain-like"/>
    <property type="match status" value="1"/>
</dbReference>
<dbReference type="Gene3D" id="3.30.465.10">
    <property type="match status" value="1"/>
</dbReference>
<feature type="compositionally biased region" description="Polar residues" evidence="5">
    <location>
        <begin position="1"/>
        <end position="10"/>
    </location>
</feature>
<feature type="region of interest" description="Disordered" evidence="5">
    <location>
        <begin position="86"/>
        <end position="105"/>
    </location>
</feature>
<evidence type="ECO:0000256" key="2">
    <source>
        <dbReference type="ARBA" id="ARBA00022737"/>
    </source>
</evidence>
<reference evidence="7 8" key="1">
    <citation type="submission" date="2016-12" db="EMBL/GenBank/DDBJ databases">
        <authorList>
            <person name="Song W.-J."/>
            <person name="Kurnit D.M."/>
        </authorList>
    </citation>
    <scope>NUCLEOTIDE SEQUENCE [LARGE SCALE GENOMIC DNA]</scope>
    <source>
        <strain evidence="7 8">CGMCC 1.10808</strain>
    </source>
</reference>
<keyword evidence="3 4" id="KW-0129">CBS domain</keyword>
<evidence type="ECO:0000256" key="3">
    <source>
        <dbReference type="ARBA" id="ARBA00023122"/>
    </source>
</evidence>
<name>A0A1M7SHI9_9RHOB</name>
<evidence type="ECO:0000313" key="8">
    <source>
        <dbReference type="Proteomes" id="UP000184066"/>
    </source>
</evidence>
<dbReference type="InterPro" id="IPR000644">
    <property type="entry name" value="CBS_dom"/>
</dbReference>
<dbReference type="EMBL" id="FRDL01000002">
    <property type="protein sequence ID" value="SHN57911.1"/>
    <property type="molecule type" value="Genomic_DNA"/>
</dbReference>
<dbReference type="InterPro" id="IPR016169">
    <property type="entry name" value="FAD-bd_PCMH_sub2"/>
</dbReference>
<evidence type="ECO:0000256" key="5">
    <source>
        <dbReference type="SAM" id="MobiDB-lite"/>
    </source>
</evidence>
<dbReference type="AlphaFoldDB" id="A0A1M7SHI9"/>
<dbReference type="PROSITE" id="PS51371">
    <property type="entry name" value="CBS"/>
    <property type="match status" value="2"/>
</dbReference>
<dbReference type="Proteomes" id="UP000184066">
    <property type="component" value="Unassembled WGS sequence"/>
</dbReference>
<feature type="domain" description="CBS" evidence="6">
    <location>
        <begin position="193"/>
        <end position="250"/>
    </location>
</feature>
<dbReference type="SMART" id="SM00116">
    <property type="entry name" value="CBS"/>
    <property type="match status" value="2"/>
</dbReference>
<comment type="similarity">
    <text evidence="1">Belongs to the UPF0053 family. Hemolysin C subfamily.</text>
</comment>
<proteinExistence type="inferred from homology"/>
<feature type="region of interest" description="Disordered" evidence="5">
    <location>
        <begin position="1"/>
        <end position="78"/>
    </location>
</feature>
<dbReference type="Gene3D" id="3.10.580.10">
    <property type="entry name" value="CBS-domain"/>
    <property type="match status" value="1"/>
</dbReference>
<evidence type="ECO:0000259" key="6">
    <source>
        <dbReference type="PROSITE" id="PS51371"/>
    </source>
</evidence>
<feature type="compositionally biased region" description="Low complexity" evidence="5">
    <location>
        <begin position="11"/>
        <end position="64"/>
    </location>
</feature>
<evidence type="ECO:0000256" key="4">
    <source>
        <dbReference type="PROSITE-ProRule" id="PRU00703"/>
    </source>
</evidence>
<feature type="domain" description="CBS" evidence="6">
    <location>
        <begin position="126"/>
        <end position="186"/>
    </location>
</feature>
<dbReference type="CDD" id="cd04590">
    <property type="entry name" value="CBS_pair_CorC_HlyC_assoc"/>
    <property type="match status" value="1"/>
</dbReference>
<gene>
    <name evidence="7" type="ORF">SAMN05216200_102429</name>
</gene>
<dbReference type="GO" id="GO:0005886">
    <property type="term" value="C:plasma membrane"/>
    <property type="evidence" value="ECO:0007669"/>
    <property type="project" value="TreeGrafter"/>
</dbReference>
<accession>A0A1M7SHI9</accession>
<dbReference type="InterPro" id="IPR005170">
    <property type="entry name" value="Transptr-assoc_dom"/>
</dbReference>
<dbReference type="Pfam" id="PF00571">
    <property type="entry name" value="CBS"/>
    <property type="match status" value="2"/>
</dbReference>
<dbReference type="InterPro" id="IPR044751">
    <property type="entry name" value="Ion_transp-like_CBS"/>
</dbReference>
<dbReference type="SUPFAM" id="SSF54631">
    <property type="entry name" value="CBS-domain pair"/>
    <property type="match status" value="1"/>
</dbReference>
<keyword evidence="2" id="KW-0677">Repeat</keyword>
<dbReference type="RefSeq" id="WP_083581161.1">
    <property type="nucleotide sequence ID" value="NZ_FOHL01000003.1"/>
</dbReference>
<sequence>MSAQASSDGPSSARAPRNSGGAGAGRAPASVPASAPTPAAVPAPAGTAAPAPAAAPASGARAPAAPAPAAPEPPRRGFWGRLADLLRGRKPAPPPVPSGADEAGPGERAMLVNVRRLRTLRVRDVMVPRGDIVCVPVTAALPDLVDVFRQSGHTRLPVHGETLDDPLGFVHLKDIALTYGFGAEAETFDLGRHVRPALYAPPSMPIGALLQKMQSARVHMALVIDEYGGVDGLVTIEDLLEQIVGEIEDEHDVDEDDELREEARGVFVASARVEVPEFESAAGIDLLPDDLDEEVDTLGGLVFKLAGRVPARGEVIRHPQGHEFEVLDADARRIKRLRVRLAEAVARAAE</sequence>
<dbReference type="SMART" id="SM01091">
    <property type="entry name" value="CorC_HlyC"/>
    <property type="match status" value="1"/>
</dbReference>
<dbReference type="OrthoDB" id="9797674at2"/>
<organism evidence="7 8">
    <name type="scientific">Oceanicella actignis</name>
    <dbReference type="NCBI Taxonomy" id="1189325"/>
    <lineage>
        <taxon>Bacteria</taxon>
        <taxon>Pseudomonadati</taxon>
        <taxon>Pseudomonadota</taxon>
        <taxon>Alphaproteobacteria</taxon>
        <taxon>Rhodobacterales</taxon>
        <taxon>Paracoccaceae</taxon>
        <taxon>Oceanicella</taxon>
    </lineage>
</organism>
<dbReference type="FunFam" id="3.10.580.10:FF:000002">
    <property type="entry name" value="Magnesium/cobalt efflux protein CorC"/>
    <property type="match status" value="1"/>
</dbReference>
<dbReference type="STRING" id="1189325.SAMN04488119_10380"/>
<dbReference type="GO" id="GO:0050660">
    <property type="term" value="F:flavin adenine dinucleotide binding"/>
    <property type="evidence" value="ECO:0007669"/>
    <property type="project" value="InterPro"/>
</dbReference>
<evidence type="ECO:0000313" key="7">
    <source>
        <dbReference type="EMBL" id="SHN57911.1"/>
    </source>
</evidence>
<dbReference type="InterPro" id="IPR046342">
    <property type="entry name" value="CBS_dom_sf"/>
</dbReference>
<protein>
    <submittedName>
        <fullName evidence="7">Magnesium and cobalt transporter</fullName>
    </submittedName>
</protein>
<dbReference type="Pfam" id="PF03471">
    <property type="entry name" value="CorC_HlyC"/>
    <property type="match status" value="1"/>
</dbReference>